<keyword evidence="2" id="KW-1185">Reference proteome</keyword>
<reference evidence="1 2" key="1">
    <citation type="submission" date="2023-12" db="EMBL/GenBank/DDBJ databases">
        <title>Novel species of the genus Arcicella isolated from rivers.</title>
        <authorList>
            <person name="Lu H."/>
        </authorList>
    </citation>
    <scope>NUCLEOTIDE SEQUENCE [LARGE SCALE GENOMIC DNA]</scope>
    <source>
        <strain evidence="1 2">KCTC 23307</strain>
    </source>
</reference>
<accession>A0ABU5Q6D2</accession>
<dbReference type="PROSITE" id="PS51257">
    <property type="entry name" value="PROKAR_LIPOPROTEIN"/>
    <property type="match status" value="1"/>
</dbReference>
<organism evidence="1 2">
    <name type="scientific">Arcicella rigui</name>
    <dbReference type="NCBI Taxonomy" id="797020"/>
    <lineage>
        <taxon>Bacteria</taxon>
        <taxon>Pseudomonadati</taxon>
        <taxon>Bacteroidota</taxon>
        <taxon>Cytophagia</taxon>
        <taxon>Cytophagales</taxon>
        <taxon>Flectobacillaceae</taxon>
        <taxon>Arcicella</taxon>
    </lineage>
</organism>
<comment type="caution">
    <text evidence="1">The sequence shown here is derived from an EMBL/GenBank/DDBJ whole genome shotgun (WGS) entry which is preliminary data.</text>
</comment>
<dbReference type="RefSeq" id="WP_323295147.1">
    <property type="nucleotide sequence ID" value="NZ_JAYFUM010000003.1"/>
</dbReference>
<evidence type="ECO:0000313" key="1">
    <source>
        <dbReference type="EMBL" id="MEA5137979.1"/>
    </source>
</evidence>
<sequence>MKKYLYCLAVLLTVVFWYACTPPLEGVILKLPVAITNSNVIVQYRADNQNAGDLPSDLKVSIAGADSLKVVDIIGGRNFRVKQNVLSLAASPETTPSSSTPIKFTLVTEAEGYLKKITPVQISSKNDQNVSISLTKIASPPTGITAIQQTAALSNEGLVYTAISVTTPLNNNITEKASLAIPTGISMKDGNGATVGGNIDIVMTKADATKTGVSVNSNAMSKVVDKNNNVIPDFNMKPIVGLKIEISNDLHQKVKSFSGFVTIKTEIPSGAIDPLTNKVLKEGDAIIITSFDEDSRVFKYEGKALLIKNTSGKLEAVGSINHLTQIYFAALNSIYIEIPSTATTAEKNALIAQAEQTFATKLSANQIKIMKDYYINLVGSYLEQYTNEVLLLALNGVNVAGTTSRNNIKITTPDNITSIAVKDRLGNSVLTINNPVFSTDAKLSISLPSAPNYVKLIANLSCPTPKKTNADNIQMYAKTLGAKADQYFYLGKALKGEDGIIRGSSILLKRGGKYDFKFIVGATSFYYDNQTVTNGSEHKITSSMPSVLCE</sequence>
<dbReference type="Proteomes" id="UP001302949">
    <property type="component" value="Unassembled WGS sequence"/>
</dbReference>
<name>A0ABU5Q6D2_9BACT</name>
<proteinExistence type="predicted"/>
<gene>
    <name evidence="1" type="ORF">VB248_02465</name>
</gene>
<protein>
    <submittedName>
        <fullName evidence="1">Uncharacterized protein</fullName>
    </submittedName>
</protein>
<evidence type="ECO:0000313" key="2">
    <source>
        <dbReference type="Proteomes" id="UP001302949"/>
    </source>
</evidence>
<dbReference type="EMBL" id="JAYFUM010000003">
    <property type="protein sequence ID" value="MEA5137979.1"/>
    <property type="molecule type" value="Genomic_DNA"/>
</dbReference>